<name>A0A9D5LZ43_9FIRM</name>
<dbReference type="InterPro" id="IPR014867">
    <property type="entry name" value="Spore_coat_CotH_CotH2/3/7"/>
</dbReference>
<protein>
    <submittedName>
        <fullName evidence="3">CotH kinase family protein</fullName>
    </submittedName>
</protein>
<dbReference type="GO" id="GO:0016301">
    <property type="term" value="F:kinase activity"/>
    <property type="evidence" value="ECO:0007669"/>
    <property type="project" value="UniProtKB-KW"/>
</dbReference>
<keyword evidence="3" id="KW-0418">Kinase</keyword>
<organism evidence="3 4">
    <name type="scientific">Ructibacterium gallinarum</name>
    <dbReference type="NCBI Taxonomy" id="2779355"/>
    <lineage>
        <taxon>Bacteria</taxon>
        <taxon>Bacillati</taxon>
        <taxon>Bacillota</taxon>
        <taxon>Clostridia</taxon>
        <taxon>Eubacteriales</taxon>
        <taxon>Oscillospiraceae</taxon>
        <taxon>Ructibacterium</taxon>
    </lineage>
</organism>
<dbReference type="AlphaFoldDB" id="A0A9D5LZ43"/>
<evidence type="ECO:0000313" key="3">
    <source>
        <dbReference type="EMBL" id="MBE5039240.1"/>
    </source>
</evidence>
<feature type="compositionally biased region" description="Low complexity" evidence="1">
    <location>
        <begin position="600"/>
        <end position="623"/>
    </location>
</feature>
<comment type="caution">
    <text evidence="3">The sequence shown here is derived from an EMBL/GenBank/DDBJ whole genome shotgun (WGS) entry which is preliminary data.</text>
</comment>
<dbReference type="EMBL" id="JADCKB010000002">
    <property type="protein sequence ID" value="MBE5039240.1"/>
    <property type="molecule type" value="Genomic_DNA"/>
</dbReference>
<keyword evidence="4" id="KW-1185">Reference proteome</keyword>
<dbReference type="PANTHER" id="PTHR40050:SF1">
    <property type="entry name" value="INNER SPORE COAT PROTEIN H"/>
    <property type="match status" value="1"/>
</dbReference>
<evidence type="ECO:0000256" key="2">
    <source>
        <dbReference type="SAM" id="Phobius"/>
    </source>
</evidence>
<keyword evidence="2" id="KW-0812">Transmembrane</keyword>
<feature type="compositionally biased region" description="Polar residues" evidence="1">
    <location>
        <begin position="249"/>
        <end position="270"/>
    </location>
</feature>
<feature type="compositionally biased region" description="Gly residues" evidence="1">
    <location>
        <begin position="564"/>
        <end position="574"/>
    </location>
</feature>
<dbReference type="Pfam" id="PF08757">
    <property type="entry name" value="CotH"/>
    <property type="match status" value="2"/>
</dbReference>
<feature type="compositionally biased region" description="Polar residues" evidence="1">
    <location>
        <begin position="578"/>
        <end position="599"/>
    </location>
</feature>
<proteinExistence type="predicted"/>
<dbReference type="RefSeq" id="WP_226391803.1">
    <property type="nucleotide sequence ID" value="NZ_JADCKB010000002.1"/>
</dbReference>
<keyword evidence="3" id="KW-0808">Transferase</keyword>
<accession>A0A9D5LZ43</accession>
<keyword evidence="2" id="KW-0472">Membrane</keyword>
<evidence type="ECO:0000313" key="4">
    <source>
        <dbReference type="Proteomes" id="UP000806542"/>
    </source>
</evidence>
<dbReference type="PANTHER" id="PTHR40050">
    <property type="entry name" value="INNER SPORE COAT PROTEIN H"/>
    <property type="match status" value="1"/>
</dbReference>
<gene>
    <name evidence="3" type="ORF">INF28_01985</name>
</gene>
<evidence type="ECO:0000256" key="1">
    <source>
        <dbReference type="SAM" id="MobiDB-lite"/>
    </source>
</evidence>
<sequence length="718" mass="78317">MIKSKYTIVVCILLVVLTVFAALFFSYSPWVKEKFISQSTVQYADKIFNQGVVHSIDIEVEETEFYDMLENAMEKEYIKCNLTIDGEKFNNVAIRTKGNTSLTNVKSMDSDRYSFKVEFDHYDSSINYYGLDKLALNNIIQDNTYMKDYLSYKMMNDMGALAPLASFCNITLNGQPWGLYLAVEGIEEGFLERNFGSVTGELYKPDTMQMGGGNRNGEKGGGAPPDMGEMPQGGPPDMQMTETPPDMAQNHSMQNGQEVTENAEQDTATTPAEDAGADGEVPMPGGNGERPEMPGGGGGFGGGSDATALIYTDDDYDSYSTIFDSAVMDIDNSDKDRLISSLKTLNQGENPAEAVNTDEVIRYFVVHNFVNSYDSYTGNMKHNYYLYENNGILSMVAWDYNLAFSGFGNGFGGGRGFGATQSETNVDNATEQINYPIDTPLSGASMEDRPMLAWIFNDPQYLEQYHQVFDELITNYFESGKIEDEINRVFNMIAPYVQEDVSAFCTFEEFEEGVETLKQYCSLRAQSVRKQLNGEIPSTQEGQSQDSSNFVDASFLNIDAMGNMGHGGGRGGTENGNQSQTGDQNLSDGQTTNSDQAIRQSQPQNGGQPPAAQQGTATSQAPGENQAAAGSQMTGDGQNAGSEQAAAGGQEGDQTSGTGQNFDRRQGAENGGNQQKRMMPDGFGGSAAQNTAQNWILYLVVLLVLAGGIAFAVLYRRK</sequence>
<feature type="compositionally biased region" description="Low complexity" evidence="1">
    <location>
        <begin position="637"/>
        <end position="654"/>
    </location>
</feature>
<feature type="region of interest" description="Disordered" evidence="1">
    <location>
        <begin position="561"/>
        <end position="685"/>
    </location>
</feature>
<keyword evidence="2" id="KW-1133">Transmembrane helix</keyword>
<reference evidence="3" key="1">
    <citation type="submission" date="2020-10" db="EMBL/GenBank/DDBJ databases">
        <title>ChiBAC.</title>
        <authorList>
            <person name="Zenner C."/>
            <person name="Hitch T.C.A."/>
            <person name="Clavel T."/>
        </authorList>
    </citation>
    <scope>NUCLEOTIDE SEQUENCE</scope>
    <source>
        <strain evidence="3">DSM 107454</strain>
    </source>
</reference>
<dbReference type="Proteomes" id="UP000806542">
    <property type="component" value="Unassembled WGS sequence"/>
</dbReference>
<feature type="region of interest" description="Disordered" evidence="1">
    <location>
        <begin position="206"/>
        <end position="301"/>
    </location>
</feature>
<feature type="compositionally biased region" description="Gly residues" evidence="1">
    <location>
        <begin position="210"/>
        <end position="223"/>
    </location>
</feature>
<feature type="transmembrane region" description="Helical" evidence="2">
    <location>
        <begin position="695"/>
        <end position="715"/>
    </location>
</feature>